<evidence type="ECO:0000313" key="3">
    <source>
        <dbReference type="Proteomes" id="UP000319578"/>
    </source>
</evidence>
<sequence>MDEKSGALLSVSQLGEQNEQTPKGASQEDAKQLMLRFIESYVPIPADKYVVQERSGSEKVALAIYPLHGKVRAAVPYVTATIDLQRNGVTSLETNVYPVLVGSTPTVISKEEAIKAFVNGLDVEKSYVYVNDFDHKSSSSKLVYLPTNKMRSIAVDAVTGALIHSSH</sequence>
<proteinExistence type="predicted"/>
<protein>
    <recommendedName>
        <fullName evidence="4">PepSY domain-containing protein</fullName>
    </recommendedName>
</protein>
<gene>
    <name evidence="2" type="ORF">BRE01_60820</name>
</gene>
<keyword evidence="3" id="KW-1185">Reference proteome</keyword>
<evidence type="ECO:0000313" key="2">
    <source>
        <dbReference type="EMBL" id="GED72380.1"/>
    </source>
</evidence>
<feature type="compositionally biased region" description="Polar residues" evidence="1">
    <location>
        <begin position="10"/>
        <end position="24"/>
    </location>
</feature>
<evidence type="ECO:0000256" key="1">
    <source>
        <dbReference type="SAM" id="MobiDB-lite"/>
    </source>
</evidence>
<dbReference type="Proteomes" id="UP000319578">
    <property type="component" value="Unassembled WGS sequence"/>
</dbReference>
<organism evidence="2 3">
    <name type="scientific">Brevibacillus reuszeri</name>
    <dbReference type="NCBI Taxonomy" id="54915"/>
    <lineage>
        <taxon>Bacteria</taxon>
        <taxon>Bacillati</taxon>
        <taxon>Bacillota</taxon>
        <taxon>Bacilli</taxon>
        <taxon>Bacillales</taxon>
        <taxon>Paenibacillaceae</taxon>
        <taxon>Brevibacillus</taxon>
    </lineage>
</organism>
<comment type="caution">
    <text evidence="2">The sequence shown here is derived from an EMBL/GenBank/DDBJ whole genome shotgun (WGS) entry which is preliminary data.</text>
</comment>
<dbReference type="EMBL" id="BJON01000029">
    <property type="protein sequence ID" value="GED72380.1"/>
    <property type="molecule type" value="Genomic_DNA"/>
</dbReference>
<feature type="region of interest" description="Disordered" evidence="1">
    <location>
        <begin position="1"/>
        <end position="27"/>
    </location>
</feature>
<accession>A0ABQ0TXB9</accession>
<dbReference type="RefSeq" id="WP_170182257.1">
    <property type="nucleotide sequence ID" value="NZ_BJON01000029.1"/>
</dbReference>
<name>A0ABQ0TXB9_9BACL</name>
<evidence type="ECO:0008006" key="4">
    <source>
        <dbReference type="Google" id="ProtNLM"/>
    </source>
</evidence>
<reference evidence="2 3" key="1">
    <citation type="submission" date="2019-06" db="EMBL/GenBank/DDBJ databases">
        <title>Whole genome shotgun sequence of Brevibacillus reuszeri NBRC 15719.</title>
        <authorList>
            <person name="Hosoyama A."/>
            <person name="Uohara A."/>
            <person name="Ohji S."/>
            <person name="Ichikawa N."/>
        </authorList>
    </citation>
    <scope>NUCLEOTIDE SEQUENCE [LARGE SCALE GENOMIC DNA]</scope>
    <source>
        <strain evidence="2 3">NBRC 15719</strain>
    </source>
</reference>